<gene>
    <name evidence="1" type="ORF">BD410DRAFT_791290</name>
</gene>
<evidence type="ECO:0000313" key="2">
    <source>
        <dbReference type="Proteomes" id="UP000294933"/>
    </source>
</evidence>
<reference evidence="1 2" key="1">
    <citation type="submission" date="2018-06" db="EMBL/GenBank/DDBJ databases">
        <title>A transcriptomic atlas of mushroom development highlights an independent origin of complex multicellularity.</title>
        <authorList>
            <consortium name="DOE Joint Genome Institute"/>
            <person name="Krizsan K."/>
            <person name="Almasi E."/>
            <person name="Merenyi Z."/>
            <person name="Sahu N."/>
            <person name="Viragh M."/>
            <person name="Koszo T."/>
            <person name="Mondo S."/>
            <person name="Kiss B."/>
            <person name="Balint B."/>
            <person name="Kues U."/>
            <person name="Barry K."/>
            <person name="Hegedus J.C."/>
            <person name="Henrissat B."/>
            <person name="Johnson J."/>
            <person name="Lipzen A."/>
            <person name="Ohm R."/>
            <person name="Nagy I."/>
            <person name="Pangilinan J."/>
            <person name="Yan J."/>
            <person name="Xiong Y."/>
            <person name="Grigoriev I.V."/>
            <person name="Hibbett D.S."/>
            <person name="Nagy L.G."/>
        </authorList>
    </citation>
    <scope>NUCLEOTIDE SEQUENCE [LARGE SCALE GENOMIC DNA]</scope>
    <source>
        <strain evidence="1 2">SZMC22713</strain>
    </source>
</reference>
<evidence type="ECO:0000313" key="1">
    <source>
        <dbReference type="EMBL" id="TDL20188.1"/>
    </source>
</evidence>
<proteinExistence type="predicted"/>
<dbReference type="Proteomes" id="UP000294933">
    <property type="component" value="Unassembled WGS sequence"/>
</dbReference>
<dbReference type="AlphaFoldDB" id="A0A4Y7PYU6"/>
<keyword evidence="2" id="KW-1185">Reference proteome</keyword>
<name>A0A4Y7PYU6_9AGAM</name>
<protein>
    <submittedName>
        <fullName evidence="1">Uncharacterized protein</fullName>
    </submittedName>
</protein>
<dbReference type="VEuPathDB" id="FungiDB:BD410DRAFT_791290"/>
<sequence length="61" mass="7347">MPIISRFRCTNNASTTRVPEEIHKRTYSATDCHRYIHILWVLANMLHCFEQIPKRQSWVFV</sequence>
<dbReference type="EMBL" id="ML170190">
    <property type="protein sequence ID" value="TDL20188.1"/>
    <property type="molecule type" value="Genomic_DNA"/>
</dbReference>
<organism evidence="1 2">
    <name type="scientific">Rickenella mellea</name>
    <dbReference type="NCBI Taxonomy" id="50990"/>
    <lineage>
        <taxon>Eukaryota</taxon>
        <taxon>Fungi</taxon>
        <taxon>Dikarya</taxon>
        <taxon>Basidiomycota</taxon>
        <taxon>Agaricomycotina</taxon>
        <taxon>Agaricomycetes</taxon>
        <taxon>Hymenochaetales</taxon>
        <taxon>Rickenellaceae</taxon>
        <taxon>Rickenella</taxon>
    </lineage>
</organism>
<accession>A0A4Y7PYU6</accession>